<organism evidence="1 2">
    <name type="scientific">Aliiglaciecola lipolytica E3</name>
    <dbReference type="NCBI Taxonomy" id="1127673"/>
    <lineage>
        <taxon>Bacteria</taxon>
        <taxon>Pseudomonadati</taxon>
        <taxon>Pseudomonadota</taxon>
        <taxon>Gammaproteobacteria</taxon>
        <taxon>Alteromonadales</taxon>
        <taxon>Alteromonadaceae</taxon>
        <taxon>Aliiglaciecola</taxon>
    </lineage>
</organism>
<dbReference type="Proteomes" id="UP000006334">
    <property type="component" value="Unassembled WGS sequence"/>
</dbReference>
<proteinExistence type="predicted"/>
<gene>
    <name evidence="1" type="ORF">GLIP_0605</name>
</gene>
<dbReference type="AlphaFoldDB" id="K6XNJ3"/>
<sequence length="118" mass="14003">MHWLTDCALLSEIFATKIVKQEQNGQCQRRLVHMRGHEFIEEIIQLSETKLVYQIIGEGPVKNHRGQIEYITYKGGHYLQYQIHGQSNTWVPTWLLRIVMYYDFTLASKRLRAYLSEC</sequence>
<evidence type="ECO:0000313" key="1">
    <source>
        <dbReference type="EMBL" id="GAC13251.1"/>
    </source>
</evidence>
<accession>K6XNJ3</accession>
<reference evidence="1 2" key="1">
    <citation type="journal article" date="2017" name="Antonie Van Leeuwenhoek">
        <title>Rhizobium rhizosphaerae sp. nov., a novel species isolated from rice rhizosphere.</title>
        <authorList>
            <person name="Zhao J.J."/>
            <person name="Zhang J."/>
            <person name="Zhang R.J."/>
            <person name="Zhang C.W."/>
            <person name="Yin H.Q."/>
            <person name="Zhang X.X."/>
        </authorList>
    </citation>
    <scope>NUCLEOTIDE SEQUENCE [LARGE SCALE GENOMIC DNA]</scope>
    <source>
        <strain evidence="1 2">E3</strain>
    </source>
</reference>
<protein>
    <recommendedName>
        <fullName evidence="3">START domain-containing protein</fullName>
    </recommendedName>
</protein>
<dbReference type="EMBL" id="BAEN01000015">
    <property type="protein sequence ID" value="GAC13251.1"/>
    <property type="molecule type" value="Genomic_DNA"/>
</dbReference>
<dbReference type="STRING" id="1127673.GLIP_0605"/>
<evidence type="ECO:0000313" key="2">
    <source>
        <dbReference type="Proteomes" id="UP000006334"/>
    </source>
</evidence>
<name>K6XNJ3_9ALTE</name>
<comment type="caution">
    <text evidence="1">The sequence shown here is derived from an EMBL/GenBank/DDBJ whole genome shotgun (WGS) entry which is preliminary data.</text>
</comment>
<keyword evidence="2" id="KW-1185">Reference proteome</keyword>
<evidence type="ECO:0008006" key="3">
    <source>
        <dbReference type="Google" id="ProtNLM"/>
    </source>
</evidence>